<organism evidence="2 3">
    <name type="scientific">Nonomuraea jabiensis</name>
    <dbReference type="NCBI Taxonomy" id="882448"/>
    <lineage>
        <taxon>Bacteria</taxon>
        <taxon>Bacillati</taxon>
        <taxon>Actinomycetota</taxon>
        <taxon>Actinomycetes</taxon>
        <taxon>Streptosporangiales</taxon>
        <taxon>Streptosporangiaceae</taxon>
        <taxon>Nonomuraea</taxon>
    </lineage>
</organism>
<evidence type="ECO:0000313" key="3">
    <source>
        <dbReference type="Proteomes" id="UP000579153"/>
    </source>
</evidence>
<evidence type="ECO:0000256" key="1">
    <source>
        <dbReference type="SAM" id="MobiDB-lite"/>
    </source>
</evidence>
<comment type="caution">
    <text evidence="2">The sequence shown here is derived from an EMBL/GenBank/DDBJ whole genome shotgun (WGS) entry which is preliminary data.</text>
</comment>
<dbReference type="Proteomes" id="UP000579153">
    <property type="component" value="Unassembled WGS sequence"/>
</dbReference>
<evidence type="ECO:0000313" key="2">
    <source>
        <dbReference type="EMBL" id="MBB5781725.1"/>
    </source>
</evidence>
<proteinExistence type="predicted"/>
<protein>
    <recommendedName>
        <fullName evidence="4">Aminoglycoside phosphotransferase domain-containing protein</fullName>
    </recommendedName>
</protein>
<sequence length="288" mass="31023">MFYGRQARYCTVAPEAGHLPVLGHRWSETSHRLKELGMAPNGRAAAELAMLHEVLAEDDPEHRKLLVLTNGDPEPNNFLVERDHGWLINFEFAGYRHALTDLTWARPAPCWCGFMAPAGSAAPAPGPGYHGRNLAAAEDIVVVTPNYQPGGLRRSCRWPATAAGHRLAGVCGFQEPADALVEGRADGLEFGAVGGQAEAAAQGEHQSSIGQLVEGGQGVRECDRTAQDGQKGGATDRGSGSFEPQPRSARSAVRGRAWRAMNHPSAPSRTWRSPPVSQSRAPRRWGCR</sequence>
<accession>A0A7W9GDD6</accession>
<dbReference type="InterPro" id="IPR011009">
    <property type="entry name" value="Kinase-like_dom_sf"/>
</dbReference>
<keyword evidence="3" id="KW-1185">Reference proteome</keyword>
<dbReference type="Gene3D" id="3.90.1200.10">
    <property type="match status" value="1"/>
</dbReference>
<dbReference type="EMBL" id="JACHMB010000001">
    <property type="protein sequence ID" value="MBB5781725.1"/>
    <property type="molecule type" value="Genomic_DNA"/>
</dbReference>
<feature type="region of interest" description="Disordered" evidence="1">
    <location>
        <begin position="213"/>
        <end position="288"/>
    </location>
</feature>
<evidence type="ECO:0008006" key="4">
    <source>
        <dbReference type="Google" id="ProtNLM"/>
    </source>
</evidence>
<name>A0A7W9GDD6_9ACTN</name>
<reference evidence="2 3" key="1">
    <citation type="submission" date="2020-08" db="EMBL/GenBank/DDBJ databases">
        <title>Sequencing the genomes of 1000 actinobacteria strains.</title>
        <authorList>
            <person name="Klenk H.-P."/>
        </authorList>
    </citation>
    <scope>NUCLEOTIDE SEQUENCE [LARGE SCALE GENOMIC DNA]</scope>
    <source>
        <strain evidence="2 3">DSM 45507</strain>
    </source>
</reference>
<dbReference type="AlphaFoldDB" id="A0A7W9GDD6"/>
<gene>
    <name evidence="2" type="ORF">HD596_008481</name>
</gene>
<dbReference type="SUPFAM" id="SSF56112">
    <property type="entry name" value="Protein kinase-like (PK-like)"/>
    <property type="match status" value="1"/>
</dbReference>
<feature type="compositionally biased region" description="Polar residues" evidence="1">
    <location>
        <begin position="265"/>
        <end position="280"/>
    </location>
</feature>